<protein>
    <submittedName>
        <fullName evidence="4">Uncharacterized protein</fullName>
    </submittedName>
</protein>
<feature type="compositionally biased region" description="Basic and acidic residues" evidence="3">
    <location>
        <begin position="1"/>
        <end position="18"/>
    </location>
</feature>
<reference evidence="4" key="1">
    <citation type="submission" date="2021-01" db="EMBL/GenBank/DDBJ databases">
        <authorList>
            <person name="Corre E."/>
            <person name="Pelletier E."/>
            <person name="Niang G."/>
            <person name="Scheremetjew M."/>
            <person name="Finn R."/>
            <person name="Kale V."/>
            <person name="Holt S."/>
            <person name="Cochrane G."/>
            <person name="Meng A."/>
            <person name="Brown T."/>
            <person name="Cohen L."/>
        </authorList>
    </citation>
    <scope>NUCLEOTIDE SEQUENCE</scope>
    <source>
        <strain evidence="4">CCMP127</strain>
    </source>
</reference>
<evidence type="ECO:0000256" key="3">
    <source>
        <dbReference type="SAM" id="MobiDB-lite"/>
    </source>
</evidence>
<accession>A0A7S3KYP3</accession>
<keyword evidence="2" id="KW-0040">ANK repeat</keyword>
<keyword evidence="1" id="KW-0677">Repeat</keyword>
<organism evidence="4">
    <name type="scientific">Amphora coffeiformis</name>
    <dbReference type="NCBI Taxonomy" id="265554"/>
    <lineage>
        <taxon>Eukaryota</taxon>
        <taxon>Sar</taxon>
        <taxon>Stramenopiles</taxon>
        <taxon>Ochrophyta</taxon>
        <taxon>Bacillariophyta</taxon>
        <taxon>Bacillariophyceae</taxon>
        <taxon>Bacillariophycidae</taxon>
        <taxon>Thalassiophysales</taxon>
        <taxon>Catenulaceae</taxon>
        <taxon>Amphora</taxon>
    </lineage>
</organism>
<evidence type="ECO:0000256" key="1">
    <source>
        <dbReference type="ARBA" id="ARBA00022737"/>
    </source>
</evidence>
<name>A0A7S3KYP3_9STRA</name>
<feature type="region of interest" description="Disordered" evidence="3">
    <location>
        <begin position="1"/>
        <end position="20"/>
    </location>
</feature>
<feature type="region of interest" description="Disordered" evidence="3">
    <location>
        <begin position="238"/>
        <end position="272"/>
    </location>
</feature>
<dbReference type="SUPFAM" id="SSF48403">
    <property type="entry name" value="Ankyrin repeat"/>
    <property type="match status" value="1"/>
</dbReference>
<dbReference type="PANTHER" id="PTHR24161:SF85">
    <property type="entry name" value="PALMITOYLTRANSFERASE HIP14"/>
    <property type="match status" value="1"/>
</dbReference>
<dbReference type="Gene3D" id="1.25.40.20">
    <property type="entry name" value="Ankyrin repeat-containing domain"/>
    <property type="match status" value="2"/>
</dbReference>
<proteinExistence type="predicted"/>
<evidence type="ECO:0000313" key="4">
    <source>
        <dbReference type="EMBL" id="CAE0402754.1"/>
    </source>
</evidence>
<dbReference type="EMBL" id="HBIM01001166">
    <property type="protein sequence ID" value="CAE0402754.1"/>
    <property type="molecule type" value="Transcribed_RNA"/>
</dbReference>
<dbReference type="InterPro" id="IPR036770">
    <property type="entry name" value="Ankyrin_rpt-contain_sf"/>
</dbReference>
<dbReference type="PANTHER" id="PTHR24161">
    <property type="entry name" value="ANK_REP_REGION DOMAIN-CONTAINING PROTEIN-RELATED"/>
    <property type="match status" value="1"/>
</dbReference>
<gene>
    <name evidence="4" type="ORF">ACOF00016_LOCUS1011</name>
</gene>
<dbReference type="AlphaFoldDB" id="A0A7S3KYP3"/>
<sequence length="467" mass="52397">MNSNHHTNDRSPSEEESHHHHHQVWNALVALLRTRGGGGEFAATPAEQIWSLQSILEDSDMTFQQAYTAPCSPPNNNSNSNYSNPREWNLLALALLQSLRQQLRGQYHPQSSLDVVRWMLDQGANPWCASGWLKFSAWELVVWHNHVPALRLLLETHEQQQKQQVGNKEKTTKQQLQKRQSAVLAKTLRMALEMGHWEAARLLLPYDTCLPETGNILHWTLAEANRYFRVDSWRDEADADDHNQRSNVEQWLPTTPIDHSSDQATTDNEGSRPYHHFSHHVLRFVLKHGTDPVQLCRQARADGATPLHVVGPFVTAAHTILQTLLQNNDHAENLWPGSLMGPPGYTILHSAVRFPDVLKLFLTQLPPQILSIVNQYNDDGDGDDDTHAETPLALACRLGAVTAVQTFLQHGSNPMIWGNTKKNHHQPTADSVLSVAAQGPSLDVLYLLLHHAVGHGQLLSPAPQTLP</sequence>
<evidence type="ECO:0000256" key="2">
    <source>
        <dbReference type="ARBA" id="ARBA00023043"/>
    </source>
</evidence>